<sequence length="70" mass="8296">MQKSDGKTLMRSPRKSPKIEPASNKQNLMLRLQGRVQRLIWKNGKLEEIKLCKLMEWTMILKLKSRKICN</sequence>
<evidence type="ECO:0000313" key="3">
    <source>
        <dbReference type="Proteomes" id="UP001454036"/>
    </source>
</evidence>
<reference evidence="2 3" key="1">
    <citation type="submission" date="2024-01" db="EMBL/GenBank/DDBJ databases">
        <title>The complete chloroplast genome sequence of Lithospermum erythrorhizon: insights into the phylogenetic relationship among Boraginaceae species and the maternal lineages of purple gromwells.</title>
        <authorList>
            <person name="Okada T."/>
            <person name="Watanabe K."/>
        </authorList>
    </citation>
    <scope>NUCLEOTIDE SEQUENCE [LARGE SCALE GENOMIC DNA]</scope>
</reference>
<evidence type="ECO:0000256" key="1">
    <source>
        <dbReference type="SAM" id="MobiDB-lite"/>
    </source>
</evidence>
<dbReference type="EMBL" id="BAABME010001867">
    <property type="protein sequence ID" value="GAA0151871.1"/>
    <property type="molecule type" value="Genomic_DNA"/>
</dbReference>
<protein>
    <submittedName>
        <fullName evidence="2">Uncharacterized protein</fullName>
    </submittedName>
</protein>
<dbReference type="Proteomes" id="UP001454036">
    <property type="component" value="Unassembled WGS sequence"/>
</dbReference>
<feature type="region of interest" description="Disordered" evidence="1">
    <location>
        <begin position="1"/>
        <end position="26"/>
    </location>
</feature>
<organism evidence="2 3">
    <name type="scientific">Lithospermum erythrorhizon</name>
    <name type="common">Purple gromwell</name>
    <name type="synonym">Lithospermum officinale var. erythrorhizon</name>
    <dbReference type="NCBI Taxonomy" id="34254"/>
    <lineage>
        <taxon>Eukaryota</taxon>
        <taxon>Viridiplantae</taxon>
        <taxon>Streptophyta</taxon>
        <taxon>Embryophyta</taxon>
        <taxon>Tracheophyta</taxon>
        <taxon>Spermatophyta</taxon>
        <taxon>Magnoliopsida</taxon>
        <taxon>eudicotyledons</taxon>
        <taxon>Gunneridae</taxon>
        <taxon>Pentapetalae</taxon>
        <taxon>asterids</taxon>
        <taxon>lamiids</taxon>
        <taxon>Boraginales</taxon>
        <taxon>Boraginaceae</taxon>
        <taxon>Boraginoideae</taxon>
        <taxon>Lithospermeae</taxon>
        <taxon>Lithospermum</taxon>
    </lineage>
</organism>
<accession>A0AAV3PLI8</accession>
<proteinExistence type="predicted"/>
<comment type="caution">
    <text evidence="2">The sequence shown here is derived from an EMBL/GenBank/DDBJ whole genome shotgun (WGS) entry which is preliminary data.</text>
</comment>
<name>A0AAV3PLI8_LITER</name>
<dbReference type="AlphaFoldDB" id="A0AAV3PLI8"/>
<evidence type="ECO:0000313" key="2">
    <source>
        <dbReference type="EMBL" id="GAA0151871.1"/>
    </source>
</evidence>
<keyword evidence="3" id="KW-1185">Reference proteome</keyword>
<gene>
    <name evidence="2" type="ORF">LIER_10494</name>
</gene>